<dbReference type="EMBL" id="JAQOMS010000002">
    <property type="protein sequence ID" value="MDC2889941.1"/>
    <property type="molecule type" value="Genomic_DNA"/>
</dbReference>
<evidence type="ECO:0000313" key="2">
    <source>
        <dbReference type="EMBL" id="MDC2889941.1"/>
    </source>
</evidence>
<protein>
    <submittedName>
        <fullName evidence="2">Uncharacterized protein</fullName>
    </submittedName>
</protein>
<feature type="chain" id="PRO_5046311998" evidence="1">
    <location>
        <begin position="22"/>
        <end position="113"/>
    </location>
</feature>
<organism evidence="2 3">
    <name type="scientific">Psychrosphaera algicola</name>
    <dbReference type="NCBI Taxonomy" id="3023714"/>
    <lineage>
        <taxon>Bacteria</taxon>
        <taxon>Pseudomonadati</taxon>
        <taxon>Pseudomonadota</taxon>
        <taxon>Gammaproteobacteria</taxon>
        <taxon>Alteromonadales</taxon>
        <taxon>Pseudoalteromonadaceae</taxon>
        <taxon>Psychrosphaera</taxon>
    </lineage>
</organism>
<proteinExistence type="predicted"/>
<dbReference type="Proteomes" id="UP001528411">
    <property type="component" value="Unassembled WGS sequence"/>
</dbReference>
<feature type="signal peptide" evidence="1">
    <location>
        <begin position="1"/>
        <end position="21"/>
    </location>
</feature>
<evidence type="ECO:0000313" key="3">
    <source>
        <dbReference type="Proteomes" id="UP001528411"/>
    </source>
</evidence>
<evidence type="ECO:0000256" key="1">
    <source>
        <dbReference type="SAM" id="SignalP"/>
    </source>
</evidence>
<name>A0ABT5FGM1_9GAMM</name>
<reference evidence="2 3" key="1">
    <citation type="submission" date="2023-01" db="EMBL/GenBank/DDBJ databases">
        <title>Psychrosphaera sp. nov., isolated from marine algae.</title>
        <authorList>
            <person name="Bayburt H."/>
            <person name="Choi B.J."/>
            <person name="Kim J.M."/>
            <person name="Choi D.G."/>
            <person name="Jeon C.O."/>
        </authorList>
    </citation>
    <scope>NUCLEOTIDE SEQUENCE [LARGE SCALE GENOMIC DNA]</scope>
    <source>
        <strain evidence="2 3">G1-22</strain>
    </source>
</reference>
<keyword evidence="3" id="KW-1185">Reference proteome</keyword>
<dbReference type="RefSeq" id="WP_272181256.1">
    <property type="nucleotide sequence ID" value="NZ_JAQOMS010000002.1"/>
</dbReference>
<keyword evidence="1" id="KW-0732">Signal</keyword>
<gene>
    <name evidence="2" type="ORF">PN838_15710</name>
</gene>
<comment type="caution">
    <text evidence="2">The sequence shown here is derived from an EMBL/GenBank/DDBJ whole genome shotgun (WGS) entry which is preliminary data.</text>
</comment>
<accession>A0ABT5FGM1</accession>
<sequence length="113" mass="11395">MNIKTTLITILFASLSTTAFAKGPSENGSAASKHSVLAVGHATASGAQVASAVVAVPLLAVGSVGSVALAAGESLMDNVSAAKPQAVDRTKPLEITEITITVERNPAEQIKQQ</sequence>